<gene>
    <name evidence="2" type="ORF">E2562_027846</name>
</gene>
<dbReference type="EMBL" id="SPHZ02000006">
    <property type="protein sequence ID" value="KAF0914287.1"/>
    <property type="molecule type" value="Genomic_DNA"/>
</dbReference>
<feature type="region of interest" description="Disordered" evidence="1">
    <location>
        <begin position="1"/>
        <end position="77"/>
    </location>
</feature>
<evidence type="ECO:0000256" key="1">
    <source>
        <dbReference type="SAM" id="MobiDB-lite"/>
    </source>
</evidence>
<dbReference type="Proteomes" id="UP000479710">
    <property type="component" value="Unassembled WGS sequence"/>
</dbReference>
<evidence type="ECO:0000313" key="2">
    <source>
        <dbReference type="EMBL" id="KAF0914287.1"/>
    </source>
</evidence>
<protein>
    <submittedName>
        <fullName evidence="2">Uncharacterized protein</fullName>
    </submittedName>
</protein>
<sequence>MAAMVEPSHDEPSLGGIGRSTRHSEEDSSRRPAVVGPPREESPPDSSAGQSLGHVGGDGWRRRGGGSMTVVGTKEEGRWRRLVLEQVDGKGVTLFVSRGGKGREAVG</sequence>
<name>A0A6G1DP52_9ORYZ</name>
<reference evidence="2 3" key="1">
    <citation type="submission" date="2019-11" db="EMBL/GenBank/DDBJ databases">
        <title>Whole genome sequence of Oryza granulata.</title>
        <authorList>
            <person name="Li W."/>
        </authorList>
    </citation>
    <scope>NUCLEOTIDE SEQUENCE [LARGE SCALE GENOMIC DNA]</scope>
    <source>
        <strain evidence="3">cv. Menghai</strain>
        <tissue evidence="2">Leaf</tissue>
    </source>
</reference>
<accession>A0A6G1DP52</accession>
<dbReference type="AlphaFoldDB" id="A0A6G1DP52"/>
<evidence type="ECO:0000313" key="3">
    <source>
        <dbReference type="Proteomes" id="UP000479710"/>
    </source>
</evidence>
<organism evidence="2 3">
    <name type="scientific">Oryza meyeriana var. granulata</name>
    <dbReference type="NCBI Taxonomy" id="110450"/>
    <lineage>
        <taxon>Eukaryota</taxon>
        <taxon>Viridiplantae</taxon>
        <taxon>Streptophyta</taxon>
        <taxon>Embryophyta</taxon>
        <taxon>Tracheophyta</taxon>
        <taxon>Spermatophyta</taxon>
        <taxon>Magnoliopsida</taxon>
        <taxon>Liliopsida</taxon>
        <taxon>Poales</taxon>
        <taxon>Poaceae</taxon>
        <taxon>BOP clade</taxon>
        <taxon>Oryzoideae</taxon>
        <taxon>Oryzeae</taxon>
        <taxon>Oryzinae</taxon>
        <taxon>Oryza</taxon>
        <taxon>Oryza meyeriana</taxon>
    </lineage>
</organism>
<proteinExistence type="predicted"/>
<keyword evidence="3" id="KW-1185">Reference proteome</keyword>
<comment type="caution">
    <text evidence="2">The sequence shown here is derived from an EMBL/GenBank/DDBJ whole genome shotgun (WGS) entry which is preliminary data.</text>
</comment>